<reference evidence="4 5" key="1">
    <citation type="journal article" date="2016" name="Nat. Commun.">
        <title>Thousands of microbial genomes shed light on interconnected biogeochemical processes in an aquifer system.</title>
        <authorList>
            <person name="Anantharaman K."/>
            <person name="Brown C.T."/>
            <person name="Hug L.A."/>
            <person name="Sharon I."/>
            <person name="Castelle C.J."/>
            <person name="Probst A.J."/>
            <person name="Thomas B.C."/>
            <person name="Singh A."/>
            <person name="Wilkins M.J."/>
            <person name="Karaoz U."/>
            <person name="Brodie E.L."/>
            <person name="Williams K.H."/>
            <person name="Hubbard S.S."/>
            <person name="Banfield J.F."/>
        </authorList>
    </citation>
    <scope>NUCLEOTIDE SEQUENCE [LARGE SCALE GENOMIC DNA]</scope>
</reference>
<dbReference type="Gene3D" id="1.25.40.10">
    <property type="entry name" value="Tetratricopeptide repeat domain"/>
    <property type="match status" value="1"/>
</dbReference>
<feature type="signal peptide" evidence="3">
    <location>
        <begin position="1"/>
        <end position="21"/>
    </location>
</feature>
<proteinExistence type="predicted"/>
<feature type="transmembrane region" description="Helical" evidence="2">
    <location>
        <begin position="163"/>
        <end position="183"/>
    </location>
</feature>
<evidence type="ECO:0000313" key="5">
    <source>
        <dbReference type="Proteomes" id="UP000179243"/>
    </source>
</evidence>
<evidence type="ECO:0000256" key="1">
    <source>
        <dbReference type="PROSITE-ProRule" id="PRU00339"/>
    </source>
</evidence>
<dbReference type="InterPro" id="IPR019734">
    <property type="entry name" value="TPR_rpt"/>
</dbReference>
<sequence length="256" mass="28710">MRYAAYCALVLAALATAPCMAATDLGLEYFSRGNSFYEKTLYDSAFACYDKILSMGLHNASVYYNIGNALYRKKEIGRAILNFERASLLDPSDRDIAANLRFAYMATVDKIPPREIGFFAAAILKLHTMFSIRTQTLLFLALLYLTTLFFLVFRYAHPRFRNMSLTLCIVCGALFAMLSASFFTKIYRENTVKDAIVLVDKLNARNAPDGDQVLFSVHEGAKFTLVRKVGGWYYAALDNGVAGWIPEDEIGVVEIE</sequence>
<dbReference type="EMBL" id="MFYX01000033">
    <property type="protein sequence ID" value="OGK06318.1"/>
    <property type="molecule type" value="Genomic_DNA"/>
</dbReference>
<dbReference type="AlphaFoldDB" id="A0A1F7FI76"/>
<gene>
    <name evidence="4" type="ORF">A2519_08580</name>
</gene>
<dbReference type="Proteomes" id="UP000179243">
    <property type="component" value="Unassembled WGS sequence"/>
</dbReference>
<dbReference type="InterPro" id="IPR011990">
    <property type="entry name" value="TPR-like_helical_dom_sf"/>
</dbReference>
<protein>
    <submittedName>
        <fullName evidence="4">Uncharacterized protein</fullName>
    </submittedName>
</protein>
<feature type="repeat" description="TPR" evidence="1">
    <location>
        <begin position="60"/>
        <end position="93"/>
    </location>
</feature>
<keyword evidence="2" id="KW-1133">Transmembrane helix</keyword>
<dbReference type="SMART" id="SM00028">
    <property type="entry name" value="TPR"/>
    <property type="match status" value="2"/>
</dbReference>
<dbReference type="PROSITE" id="PS50005">
    <property type="entry name" value="TPR"/>
    <property type="match status" value="1"/>
</dbReference>
<evidence type="ECO:0000256" key="2">
    <source>
        <dbReference type="SAM" id="Phobius"/>
    </source>
</evidence>
<organism evidence="4 5">
    <name type="scientific">Candidatus Raymondbacteria bacterium RIFOXYD12_FULL_49_13</name>
    <dbReference type="NCBI Taxonomy" id="1817890"/>
    <lineage>
        <taxon>Bacteria</taxon>
        <taxon>Raymondiibacteriota</taxon>
    </lineage>
</organism>
<feature type="transmembrane region" description="Helical" evidence="2">
    <location>
        <begin position="137"/>
        <end position="156"/>
    </location>
</feature>
<accession>A0A1F7FI76</accession>
<keyword evidence="1" id="KW-0802">TPR repeat</keyword>
<feature type="chain" id="PRO_5009528771" evidence="3">
    <location>
        <begin position="22"/>
        <end position="256"/>
    </location>
</feature>
<evidence type="ECO:0000256" key="3">
    <source>
        <dbReference type="SAM" id="SignalP"/>
    </source>
</evidence>
<comment type="caution">
    <text evidence="4">The sequence shown here is derived from an EMBL/GenBank/DDBJ whole genome shotgun (WGS) entry which is preliminary data.</text>
</comment>
<keyword evidence="3" id="KW-0732">Signal</keyword>
<name>A0A1F7FI76_UNCRA</name>
<keyword evidence="2" id="KW-0812">Transmembrane</keyword>
<dbReference type="Gene3D" id="2.30.30.40">
    <property type="entry name" value="SH3 Domains"/>
    <property type="match status" value="1"/>
</dbReference>
<keyword evidence="2" id="KW-0472">Membrane</keyword>
<evidence type="ECO:0000313" key="4">
    <source>
        <dbReference type="EMBL" id="OGK06318.1"/>
    </source>
</evidence>
<dbReference type="SUPFAM" id="SSF48452">
    <property type="entry name" value="TPR-like"/>
    <property type="match status" value="1"/>
</dbReference>